<dbReference type="NCBIfam" id="TIGR02224">
    <property type="entry name" value="recomb_XerC"/>
    <property type="match status" value="1"/>
</dbReference>
<evidence type="ECO:0000256" key="2">
    <source>
        <dbReference type="ARBA" id="ARBA00006657"/>
    </source>
</evidence>
<dbReference type="PROSITE" id="PS51900">
    <property type="entry name" value="CB"/>
    <property type="match status" value="1"/>
</dbReference>
<dbReference type="GO" id="GO:0003677">
    <property type="term" value="F:DNA binding"/>
    <property type="evidence" value="ECO:0007669"/>
    <property type="project" value="UniProtKB-UniRule"/>
</dbReference>
<dbReference type="RefSeq" id="WP_104371150.1">
    <property type="nucleotide sequence ID" value="NZ_BFAV01000045.1"/>
</dbReference>
<keyword evidence="9 10" id="KW-0131">Cell cycle</keyword>
<dbReference type="PANTHER" id="PTHR30349">
    <property type="entry name" value="PHAGE INTEGRASE-RELATED"/>
    <property type="match status" value="1"/>
</dbReference>
<evidence type="ECO:0000256" key="5">
    <source>
        <dbReference type="ARBA" id="ARBA00022829"/>
    </source>
</evidence>
<dbReference type="GO" id="GO:0006313">
    <property type="term" value="P:DNA transposition"/>
    <property type="evidence" value="ECO:0007669"/>
    <property type="project" value="UniProtKB-UniRule"/>
</dbReference>
<evidence type="ECO:0000313" key="14">
    <source>
        <dbReference type="EMBL" id="GBF32652.1"/>
    </source>
</evidence>
<evidence type="ECO:0000256" key="11">
    <source>
        <dbReference type="NCBIfam" id="TIGR02224"/>
    </source>
</evidence>
<evidence type="ECO:0000256" key="8">
    <source>
        <dbReference type="ARBA" id="ARBA00023172"/>
    </source>
</evidence>
<dbReference type="OrthoDB" id="9785687at2"/>
<comment type="caution">
    <text evidence="14">The sequence shown here is derived from an EMBL/GenBank/DDBJ whole genome shotgun (WGS) entry which is preliminary data.</text>
</comment>
<keyword evidence="15" id="KW-1185">Reference proteome</keyword>
<proteinExistence type="inferred from homology"/>
<comment type="subcellular location">
    <subcellularLocation>
        <location evidence="1 10">Cytoplasm</location>
    </subcellularLocation>
</comment>
<evidence type="ECO:0000256" key="4">
    <source>
        <dbReference type="ARBA" id="ARBA00022618"/>
    </source>
</evidence>
<dbReference type="Proteomes" id="UP000239549">
    <property type="component" value="Unassembled WGS sequence"/>
</dbReference>
<dbReference type="InterPro" id="IPR002104">
    <property type="entry name" value="Integrase_catalytic"/>
</dbReference>
<gene>
    <name evidence="10" type="primary">xerC</name>
    <name evidence="14" type="ORF">DCCM_0848</name>
</gene>
<evidence type="ECO:0000256" key="1">
    <source>
        <dbReference type="ARBA" id="ARBA00004496"/>
    </source>
</evidence>
<feature type="active site" evidence="10">
    <location>
        <position position="175"/>
    </location>
</feature>
<dbReference type="NCBIfam" id="NF001399">
    <property type="entry name" value="PRK00283.1"/>
    <property type="match status" value="1"/>
</dbReference>
<keyword evidence="3 10" id="KW-0963">Cytoplasm</keyword>
<evidence type="ECO:0000256" key="3">
    <source>
        <dbReference type="ARBA" id="ARBA00022490"/>
    </source>
</evidence>
<dbReference type="Pfam" id="PF00589">
    <property type="entry name" value="Phage_integrase"/>
    <property type="match status" value="1"/>
</dbReference>
<dbReference type="Gene3D" id="1.10.150.130">
    <property type="match status" value="1"/>
</dbReference>
<evidence type="ECO:0000256" key="9">
    <source>
        <dbReference type="ARBA" id="ARBA00023306"/>
    </source>
</evidence>
<feature type="active site" description="O-(3'-phospho-DNA)-tyrosine intermediate" evidence="10">
    <location>
        <position position="281"/>
    </location>
</feature>
<evidence type="ECO:0000259" key="13">
    <source>
        <dbReference type="PROSITE" id="PS51900"/>
    </source>
</evidence>
<dbReference type="GO" id="GO:0009037">
    <property type="term" value="F:tyrosine-based site-specific recombinase activity"/>
    <property type="evidence" value="ECO:0007669"/>
    <property type="project" value="UniProtKB-UniRule"/>
</dbReference>
<dbReference type="InterPro" id="IPR023009">
    <property type="entry name" value="Tyrosine_recombinase_XerC/XerD"/>
</dbReference>
<comment type="subunit">
    <text evidence="10">Forms a cyclic heterotetrameric complex composed of two molecules of XerC and two molecules of XerD.</text>
</comment>
<evidence type="ECO:0000256" key="10">
    <source>
        <dbReference type="HAMAP-Rule" id="MF_01808"/>
    </source>
</evidence>
<dbReference type="SUPFAM" id="SSF56349">
    <property type="entry name" value="DNA breaking-rejoining enzymes"/>
    <property type="match status" value="1"/>
</dbReference>
<feature type="active site" evidence="10">
    <location>
        <position position="246"/>
    </location>
</feature>
<sequence length="300" mass="33923">MYNYIDSFMAYMETEKNASAHTLENYHRDIMQGLDFFSVETGKKDMEITPADISLGLIRMFLADLRLKGLAKSSVSRKIAAWRSFFRYLGREGIIEKNPIRGLSPLKPDRKLPKFLYQDDCFRLLELPARDNPLGLRDRALMEVLYAAGLRVSELVGLDKGNMDVRDGDLKVYGKGSKERVVPLGSYAVKALLDYLNNGRPRLAAANSGEAVFLNARGGRLTDRGVRTILNKYVTLLSLEKGVSPHTLRHTFATHLLDRGADLRAVQELLGHSRLSTTQIYTHLTRQKLKEVYQKAHPRA</sequence>
<protein>
    <recommendedName>
        <fullName evidence="10 11">Tyrosine recombinase XerC</fullName>
    </recommendedName>
</protein>
<evidence type="ECO:0000259" key="12">
    <source>
        <dbReference type="PROSITE" id="PS51898"/>
    </source>
</evidence>
<dbReference type="EMBL" id="BFAV01000045">
    <property type="protein sequence ID" value="GBF32652.1"/>
    <property type="molecule type" value="Genomic_DNA"/>
</dbReference>
<keyword evidence="7 10" id="KW-0238">DNA-binding</keyword>
<dbReference type="InterPro" id="IPR004107">
    <property type="entry name" value="Integrase_SAM-like_N"/>
</dbReference>
<feature type="active site" evidence="10">
    <location>
        <position position="249"/>
    </location>
</feature>
<feature type="active site" evidence="10">
    <location>
        <position position="272"/>
    </location>
</feature>
<organism evidence="14 15">
    <name type="scientific">Desulfocucumis palustris</name>
    <dbReference type="NCBI Taxonomy" id="1898651"/>
    <lineage>
        <taxon>Bacteria</taxon>
        <taxon>Bacillati</taxon>
        <taxon>Bacillota</taxon>
        <taxon>Clostridia</taxon>
        <taxon>Eubacteriales</taxon>
        <taxon>Desulfocucumaceae</taxon>
        <taxon>Desulfocucumis</taxon>
    </lineage>
</organism>
<dbReference type="InterPro" id="IPR044068">
    <property type="entry name" value="CB"/>
</dbReference>
<comment type="similarity">
    <text evidence="2 10">Belongs to the 'phage' integrase family. XerC subfamily.</text>
</comment>
<evidence type="ECO:0000256" key="7">
    <source>
        <dbReference type="ARBA" id="ARBA00023125"/>
    </source>
</evidence>
<dbReference type="PANTHER" id="PTHR30349:SF77">
    <property type="entry name" value="TYROSINE RECOMBINASE XERC"/>
    <property type="match status" value="1"/>
</dbReference>
<reference evidence="15" key="1">
    <citation type="submission" date="2018-02" db="EMBL/GenBank/DDBJ databases">
        <title>Genome sequence of Desulfocucumis palustris strain NAW-5.</title>
        <authorList>
            <person name="Watanabe M."/>
            <person name="Kojima H."/>
            <person name="Fukui M."/>
        </authorList>
    </citation>
    <scope>NUCLEOTIDE SEQUENCE [LARGE SCALE GENOMIC DNA]</scope>
    <source>
        <strain evidence="15">NAW-5</strain>
    </source>
</reference>
<dbReference type="AlphaFoldDB" id="A0A2L2X9E4"/>
<dbReference type="GO" id="GO:0051301">
    <property type="term" value="P:cell division"/>
    <property type="evidence" value="ECO:0007669"/>
    <property type="project" value="UniProtKB-UniRule"/>
</dbReference>
<keyword evidence="5 10" id="KW-0159">Chromosome partition</keyword>
<comment type="function">
    <text evidence="10">Site-specific tyrosine recombinase, which acts by catalyzing the cutting and rejoining of the recombining DNA molecules. The XerC-XerD complex is essential to convert dimers of the bacterial chromosome into monomers to permit their segregation at cell division. It also contributes to the segregational stability of plasmids.</text>
</comment>
<evidence type="ECO:0000256" key="6">
    <source>
        <dbReference type="ARBA" id="ARBA00022908"/>
    </source>
</evidence>
<feature type="active site" evidence="10">
    <location>
        <position position="151"/>
    </location>
</feature>
<keyword evidence="4 10" id="KW-0132">Cell division</keyword>
<dbReference type="CDD" id="cd00798">
    <property type="entry name" value="INT_XerDC_C"/>
    <property type="match status" value="1"/>
</dbReference>
<feature type="domain" description="Tyr recombinase" evidence="12">
    <location>
        <begin position="111"/>
        <end position="294"/>
    </location>
</feature>
<dbReference type="GO" id="GO:0007059">
    <property type="term" value="P:chromosome segregation"/>
    <property type="evidence" value="ECO:0007669"/>
    <property type="project" value="UniProtKB-UniRule"/>
</dbReference>
<dbReference type="InterPro" id="IPR050090">
    <property type="entry name" value="Tyrosine_recombinase_XerCD"/>
</dbReference>
<dbReference type="GO" id="GO:0005737">
    <property type="term" value="C:cytoplasm"/>
    <property type="evidence" value="ECO:0007669"/>
    <property type="project" value="UniProtKB-SubCell"/>
</dbReference>
<dbReference type="Gene3D" id="1.10.443.10">
    <property type="entry name" value="Intergrase catalytic core"/>
    <property type="match status" value="1"/>
</dbReference>
<keyword evidence="8 10" id="KW-0233">DNA recombination</keyword>
<accession>A0A2L2X9E4</accession>
<evidence type="ECO:0000313" key="15">
    <source>
        <dbReference type="Proteomes" id="UP000239549"/>
    </source>
</evidence>
<feature type="domain" description="Core-binding (CB)" evidence="13">
    <location>
        <begin position="1"/>
        <end position="90"/>
    </location>
</feature>
<dbReference type="SUPFAM" id="SSF47823">
    <property type="entry name" value="lambda integrase-like, N-terminal domain"/>
    <property type="match status" value="1"/>
</dbReference>
<dbReference type="InterPro" id="IPR011931">
    <property type="entry name" value="Recomb_XerC"/>
</dbReference>
<dbReference type="InterPro" id="IPR013762">
    <property type="entry name" value="Integrase-like_cat_sf"/>
</dbReference>
<dbReference type="HAMAP" id="MF_01808">
    <property type="entry name" value="Recomb_XerC_XerD"/>
    <property type="match status" value="1"/>
</dbReference>
<dbReference type="InterPro" id="IPR010998">
    <property type="entry name" value="Integrase_recombinase_N"/>
</dbReference>
<keyword evidence="6 10" id="KW-0229">DNA integration</keyword>
<name>A0A2L2X9E4_9FIRM</name>
<dbReference type="Pfam" id="PF02899">
    <property type="entry name" value="Phage_int_SAM_1"/>
    <property type="match status" value="1"/>
</dbReference>
<dbReference type="PROSITE" id="PS51898">
    <property type="entry name" value="TYR_RECOMBINASE"/>
    <property type="match status" value="1"/>
</dbReference>
<dbReference type="InterPro" id="IPR011010">
    <property type="entry name" value="DNA_brk_join_enz"/>
</dbReference>